<dbReference type="HOGENOM" id="CLU_104751_1_0_1"/>
<keyword evidence="2" id="KW-1185">Reference proteome</keyword>
<sequence length="130" mass="14168">MSLSLKANITPRQHNILVSGGHLGAVGHFKHSTELYNPLGLSSSLISAVDHFEHSTELYNPLGLSLPNNDDFKSLLVSLSTRLTNRYLITWVIQDHSFPGSGTTRWYNAAKPFVWHRNGGSGSVVGGAVK</sequence>
<evidence type="ECO:0000313" key="2">
    <source>
        <dbReference type="Proteomes" id="UP000053989"/>
    </source>
</evidence>
<dbReference type="OrthoDB" id="10521732at2759"/>
<protein>
    <submittedName>
        <fullName evidence="1">Uncharacterized protein</fullName>
    </submittedName>
</protein>
<proteinExistence type="predicted"/>
<dbReference type="InParanoid" id="A0A0C3DM18"/>
<evidence type="ECO:0000313" key="1">
    <source>
        <dbReference type="EMBL" id="KIM61685.1"/>
    </source>
</evidence>
<reference evidence="2" key="2">
    <citation type="submission" date="2015-01" db="EMBL/GenBank/DDBJ databases">
        <title>Evolutionary Origins and Diversification of the Mycorrhizal Mutualists.</title>
        <authorList>
            <consortium name="DOE Joint Genome Institute"/>
            <consortium name="Mycorrhizal Genomics Consortium"/>
            <person name="Kohler A."/>
            <person name="Kuo A."/>
            <person name="Nagy L.G."/>
            <person name="Floudas D."/>
            <person name="Copeland A."/>
            <person name="Barry K.W."/>
            <person name="Cichocki N."/>
            <person name="Veneault-Fourrey C."/>
            <person name="LaButti K."/>
            <person name="Lindquist E.A."/>
            <person name="Lipzen A."/>
            <person name="Lundell T."/>
            <person name="Morin E."/>
            <person name="Murat C."/>
            <person name="Riley R."/>
            <person name="Ohm R."/>
            <person name="Sun H."/>
            <person name="Tunlid A."/>
            <person name="Henrissat B."/>
            <person name="Grigoriev I.V."/>
            <person name="Hibbett D.S."/>
            <person name="Martin F."/>
        </authorList>
    </citation>
    <scope>NUCLEOTIDE SEQUENCE [LARGE SCALE GENOMIC DNA]</scope>
    <source>
        <strain evidence="2">Foug A</strain>
    </source>
</reference>
<gene>
    <name evidence="1" type="ORF">SCLCIDRAFT_863871</name>
</gene>
<organism evidence="1 2">
    <name type="scientific">Scleroderma citrinum Foug A</name>
    <dbReference type="NCBI Taxonomy" id="1036808"/>
    <lineage>
        <taxon>Eukaryota</taxon>
        <taxon>Fungi</taxon>
        <taxon>Dikarya</taxon>
        <taxon>Basidiomycota</taxon>
        <taxon>Agaricomycotina</taxon>
        <taxon>Agaricomycetes</taxon>
        <taxon>Agaricomycetidae</taxon>
        <taxon>Boletales</taxon>
        <taxon>Sclerodermatineae</taxon>
        <taxon>Sclerodermataceae</taxon>
        <taxon>Scleroderma</taxon>
    </lineage>
</organism>
<name>A0A0C3DM18_9AGAM</name>
<accession>A0A0C3DM18</accession>
<dbReference type="AlphaFoldDB" id="A0A0C3DM18"/>
<reference evidence="1 2" key="1">
    <citation type="submission" date="2014-04" db="EMBL/GenBank/DDBJ databases">
        <authorList>
            <consortium name="DOE Joint Genome Institute"/>
            <person name="Kuo A."/>
            <person name="Kohler A."/>
            <person name="Nagy L.G."/>
            <person name="Floudas D."/>
            <person name="Copeland A."/>
            <person name="Barry K.W."/>
            <person name="Cichocki N."/>
            <person name="Veneault-Fourrey C."/>
            <person name="LaButti K."/>
            <person name="Lindquist E.A."/>
            <person name="Lipzen A."/>
            <person name="Lundell T."/>
            <person name="Morin E."/>
            <person name="Murat C."/>
            <person name="Sun H."/>
            <person name="Tunlid A."/>
            <person name="Henrissat B."/>
            <person name="Grigoriev I.V."/>
            <person name="Hibbett D.S."/>
            <person name="Martin F."/>
            <person name="Nordberg H.P."/>
            <person name="Cantor M.N."/>
            <person name="Hua S.X."/>
        </authorList>
    </citation>
    <scope>NUCLEOTIDE SEQUENCE [LARGE SCALE GENOMIC DNA]</scope>
    <source>
        <strain evidence="1 2">Foug A</strain>
    </source>
</reference>
<dbReference type="Proteomes" id="UP000053989">
    <property type="component" value="Unassembled WGS sequence"/>
</dbReference>
<dbReference type="EMBL" id="KN822049">
    <property type="protein sequence ID" value="KIM61685.1"/>
    <property type="molecule type" value="Genomic_DNA"/>
</dbReference>